<dbReference type="Proteomes" id="UP001595898">
    <property type="component" value="Unassembled WGS sequence"/>
</dbReference>
<dbReference type="Pfam" id="PF01889">
    <property type="entry name" value="DUF63"/>
    <property type="match status" value="1"/>
</dbReference>
<feature type="transmembrane region" description="Helical" evidence="1">
    <location>
        <begin position="135"/>
        <end position="155"/>
    </location>
</feature>
<feature type="transmembrane region" description="Helical" evidence="1">
    <location>
        <begin position="103"/>
        <end position="123"/>
    </location>
</feature>
<gene>
    <name evidence="2" type="ORF">ACFO5R_18810</name>
</gene>
<evidence type="ECO:0000313" key="3">
    <source>
        <dbReference type="Proteomes" id="UP001595898"/>
    </source>
</evidence>
<proteinExistence type="predicted"/>
<keyword evidence="1" id="KW-1133">Transmembrane helix</keyword>
<feature type="transmembrane region" description="Helical" evidence="1">
    <location>
        <begin position="66"/>
        <end position="91"/>
    </location>
</feature>
<dbReference type="EMBL" id="JBHSFA010000009">
    <property type="protein sequence ID" value="MFC4543983.1"/>
    <property type="molecule type" value="Genomic_DNA"/>
</dbReference>
<evidence type="ECO:0000313" key="2">
    <source>
        <dbReference type="EMBL" id="MFC4543983.1"/>
    </source>
</evidence>
<dbReference type="PANTHER" id="PTHR40700">
    <property type="entry name" value="HYPOTHETICAL MEMBRANE PROTEIN, CONSERVED, DUF63 FAMILY"/>
    <property type="match status" value="1"/>
</dbReference>
<sequence length="273" mass="28927">MVLPEGFALPPWYFLVPLLVVLGGVVTLLWTVDPPVTDLTVLAFAPWMMFGSTLHVLYQIDAYPDGIAVLFTTPSVYLVTATLAGGIWLLGSFLYAAGLQRSIARFVGVTGTAFFVAFATFAVVSRWGEGVLDPFWPVIAVVVTGIVTAIAWLALSLWFTEVAAVTSITGALVVFSHTLDGVSTAIGYDVLGTAETVPLSRLLLEAGGSLPTAAYIGSGWLFVLVKVVLSLLILGLFKEYVQETPRQGRTILGLIAAVGLGPGVHNLLLFTLG</sequence>
<keyword evidence="3" id="KW-1185">Reference proteome</keyword>
<evidence type="ECO:0000256" key="1">
    <source>
        <dbReference type="SAM" id="Phobius"/>
    </source>
</evidence>
<organism evidence="2 3">
    <name type="scientific">Halosolutus amylolyticus</name>
    <dbReference type="NCBI Taxonomy" id="2932267"/>
    <lineage>
        <taxon>Archaea</taxon>
        <taxon>Methanobacteriati</taxon>
        <taxon>Methanobacteriota</taxon>
        <taxon>Stenosarchaea group</taxon>
        <taxon>Halobacteria</taxon>
        <taxon>Halobacteriales</taxon>
        <taxon>Natrialbaceae</taxon>
        <taxon>Halosolutus</taxon>
    </lineage>
</organism>
<feature type="transmembrane region" description="Helical" evidence="1">
    <location>
        <begin position="12"/>
        <end position="32"/>
    </location>
</feature>
<dbReference type="RefSeq" id="WP_250141993.1">
    <property type="nucleotide sequence ID" value="NZ_JALIQP010000005.1"/>
</dbReference>
<feature type="transmembrane region" description="Helical" evidence="1">
    <location>
        <begin position="213"/>
        <end position="237"/>
    </location>
</feature>
<reference evidence="2 3" key="1">
    <citation type="journal article" date="2019" name="Int. J. Syst. Evol. Microbiol.">
        <title>The Global Catalogue of Microorganisms (GCM) 10K type strain sequencing project: providing services to taxonomists for standard genome sequencing and annotation.</title>
        <authorList>
            <consortium name="The Broad Institute Genomics Platform"/>
            <consortium name="The Broad Institute Genome Sequencing Center for Infectious Disease"/>
            <person name="Wu L."/>
            <person name="Ma J."/>
        </authorList>
    </citation>
    <scope>NUCLEOTIDE SEQUENCE [LARGE SCALE GENOMIC DNA]</scope>
    <source>
        <strain evidence="2 3">WLHS5</strain>
    </source>
</reference>
<protein>
    <submittedName>
        <fullName evidence="2">DUF63 family protein</fullName>
    </submittedName>
</protein>
<feature type="transmembrane region" description="Helical" evidence="1">
    <location>
        <begin position="249"/>
        <end position="272"/>
    </location>
</feature>
<keyword evidence="1" id="KW-0812">Transmembrane</keyword>
<keyword evidence="1" id="KW-0472">Membrane</keyword>
<feature type="transmembrane region" description="Helical" evidence="1">
    <location>
        <begin position="162"/>
        <end position="179"/>
    </location>
</feature>
<name>A0ABD5PU66_9EURY</name>
<dbReference type="AlphaFoldDB" id="A0ABD5PU66"/>
<comment type="caution">
    <text evidence="2">The sequence shown here is derived from an EMBL/GenBank/DDBJ whole genome shotgun (WGS) entry which is preliminary data.</text>
</comment>
<dbReference type="PANTHER" id="PTHR40700:SF1">
    <property type="entry name" value="DUF63 DOMAIN-CONTAINING PROTEIN"/>
    <property type="match status" value="1"/>
</dbReference>
<accession>A0ABD5PU66</accession>
<feature type="transmembrane region" description="Helical" evidence="1">
    <location>
        <begin position="39"/>
        <end position="60"/>
    </location>
</feature>
<dbReference type="InterPro" id="IPR002749">
    <property type="entry name" value="DUF63"/>
</dbReference>